<dbReference type="InterPro" id="IPR015943">
    <property type="entry name" value="WD40/YVTN_repeat-like_dom_sf"/>
</dbReference>
<dbReference type="InterPro" id="IPR011044">
    <property type="entry name" value="Quino_amine_DH_bsu"/>
</dbReference>
<gene>
    <name evidence="3" type="ORF">PSAL00342_LOCUS6011</name>
</gene>
<feature type="signal peptide" evidence="2">
    <location>
        <begin position="1"/>
        <end position="20"/>
    </location>
</feature>
<name>A0A7S3XE06_9CHLO</name>
<accession>A0A7S3XE06</accession>
<proteinExistence type="predicted"/>
<organism evidence="3">
    <name type="scientific">Picocystis salinarum</name>
    <dbReference type="NCBI Taxonomy" id="88271"/>
    <lineage>
        <taxon>Eukaryota</taxon>
        <taxon>Viridiplantae</taxon>
        <taxon>Chlorophyta</taxon>
        <taxon>Picocystophyceae</taxon>
        <taxon>Picocystales</taxon>
        <taxon>Picocystaceae</taxon>
        <taxon>Picocystis</taxon>
    </lineage>
</organism>
<evidence type="ECO:0000313" key="3">
    <source>
        <dbReference type="EMBL" id="CAE0612176.1"/>
    </source>
</evidence>
<feature type="compositionally biased region" description="Basic and acidic residues" evidence="1">
    <location>
        <begin position="380"/>
        <end position="416"/>
    </location>
</feature>
<feature type="region of interest" description="Disordered" evidence="1">
    <location>
        <begin position="378"/>
        <end position="418"/>
    </location>
</feature>
<evidence type="ECO:0000256" key="2">
    <source>
        <dbReference type="SAM" id="SignalP"/>
    </source>
</evidence>
<dbReference type="AlphaFoldDB" id="A0A7S3XE06"/>
<dbReference type="EMBL" id="HBIS01006637">
    <property type="protein sequence ID" value="CAE0612176.1"/>
    <property type="molecule type" value="Transcribed_RNA"/>
</dbReference>
<reference evidence="3" key="1">
    <citation type="submission" date="2021-01" db="EMBL/GenBank/DDBJ databases">
        <authorList>
            <person name="Corre E."/>
            <person name="Pelletier E."/>
            <person name="Niang G."/>
            <person name="Scheremetjew M."/>
            <person name="Finn R."/>
            <person name="Kale V."/>
            <person name="Holt S."/>
            <person name="Cochrane G."/>
            <person name="Meng A."/>
            <person name="Brown T."/>
            <person name="Cohen L."/>
        </authorList>
    </citation>
    <scope>NUCLEOTIDE SEQUENCE</scope>
    <source>
        <strain evidence="3">CCMP1897</strain>
    </source>
</reference>
<sequence>MNSFATVATFVLFWLQFCRADGKHRLLVADSESGKIRVHDLADGEHVADLEVDGPARVYALSAGRYAFAVQTTSNSSHAIDGGVWIEDHGDHMHPYEQLPVVRPFKVEGATPIHFVEHGDQIAIFNDGTGSGSVMKTSDVAQADPPIHIVESGLAHHGVAVPVGNDVLISVADEGQRLPKGVDRRNRSSVVIQQMHECPLLHGEATSGSKVAFGCGDGVLIVDTSKSPMEAHKVASPDGEEGRVGTVYSHPEVGFFIGNHGPTGLSKIDPEGDTMVVFPVPVAVGAFGFTNDGHAIVAVTVDGHVHRISPTSGNILTSARIIAPYESGTRPALAFAPHKVIVSDHIEGTIHVLNDNDLSEEMTIDGDGIPLSMAVVGYESGDHDHDHDHDHDDDHDHDHDHDDDHDHDHGDGDHNGGKQRVTNKVLIVISSSIALYSYFGL</sequence>
<dbReference type="SUPFAM" id="SSF50969">
    <property type="entry name" value="YVTN repeat-like/Quinoprotein amine dehydrogenase"/>
    <property type="match status" value="1"/>
</dbReference>
<dbReference type="Gene3D" id="2.130.10.10">
    <property type="entry name" value="YVTN repeat-like/Quinoprotein amine dehydrogenase"/>
    <property type="match status" value="1"/>
</dbReference>
<protein>
    <submittedName>
        <fullName evidence="3">Uncharacterized protein</fullName>
    </submittedName>
</protein>
<evidence type="ECO:0000256" key="1">
    <source>
        <dbReference type="SAM" id="MobiDB-lite"/>
    </source>
</evidence>
<keyword evidence="2" id="KW-0732">Signal</keyword>
<feature type="chain" id="PRO_5031053323" evidence="2">
    <location>
        <begin position="21"/>
        <end position="441"/>
    </location>
</feature>